<dbReference type="RefSeq" id="WP_087280480.1">
    <property type="nucleotide sequence ID" value="NZ_CP021455.1"/>
</dbReference>
<keyword evidence="4" id="KW-1185">Reference proteome</keyword>
<gene>
    <name evidence="3" type="ORF">CCO03_09790</name>
</gene>
<feature type="region of interest" description="Disordered" evidence="1">
    <location>
        <begin position="33"/>
        <end position="64"/>
    </location>
</feature>
<accession>A0A1Y0EMS0</accession>
<feature type="compositionally biased region" description="Basic and acidic residues" evidence="1">
    <location>
        <begin position="33"/>
        <end position="50"/>
    </location>
</feature>
<reference evidence="3 4" key="1">
    <citation type="submission" date="2017-05" db="EMBL/GenBank/DDBJ databases">
        <authorList>
            <person name="Song R."/>
            <person name="Chenine A.L."/>
            <person name="Ruprecht R.M."/>
        </authorList>
    </citation>
    <scope>NUCLEOTIDE SEQUENCE [LARGE SCALE GENOMIC DNA]</scope>
    <source>
        <strain evidence="3 4">DSM 26136</strain>
    </source>
</reference>
<dbReference type="AlphaFoldDB" id="A0A1Y0EMS0"/>
<sequence>MGGEFNLVGTLLMVGFAAFSAWLGRKLATRWQEKKRRDAEQAARASESRQVRRARERRNRPDDR</sequence>
<keyword evidence="2" id="KW-0812">Transmembrane</keyword>
<organism evidence="3 4">
    <name type="scientific">Comamonas serinivorans</name>
    <dbReference type="NCBI Taxonomy" id="1082851"/>
    <lineage>
        <taxon>Bacteria</taxon>
        <taxon>Pseudomonadati</taxon>
        <taxon>Pseudomonadota</taxon>
        <taxon>Betaproteobacteria</taxon>
        <taxon>Burkholderiales</taxon>
        <taxon>Comamonadaceae</taxon>
        <taxon>Comamonas</taxon>
    </lineage>
</organism>
<evidence type="ECO:0000256" key="1">
    <source>
        <dbReference type="SAM" id="MobiDB-lite"/>
    </source>
</evidence>
<dbReference type="EMBL" id="CP021455">
    <property type="protein sequence ID" value="ARU04933.1"/>
    <property type="molecule type" value="Genomic_DNA"/>
</dbReference>
<protein>
    <submittedName>
        <fullName evidence="3">Uncharacterized protein</fullName>
    </submittedName>
</protein>
<keyword evidence="2" id="KW-0472">Membrane</keyword>
<dbReference type="KEGG" id="cser:CCO03_09790"/>
<name>A0A1Y0EMS0_9BURK</name>
<feature type="transmembrane region" description="Helical" evidence="2">
    <location>
        <begin position="6"/>
        <end position="24"/>
    </location>
</feature>
<evidence type="ECO:0000256" key="2">
    <source>
        <dbReference type="SAM" id="Phobius"/>
    </source>
</evidence>
<evidence type="ECO:0000313" key="4">
    <source>
        <dbReference type="Proteomes" id="UP000196138"/>
    </source>
</evidence>
<evidence type="ECO:0000313" key="3">
    <source>
        <dbReference type="EMBL" id="ARU04933.1"/>
    </source>
</evidence>
<proteinExistence type="predicted"/>
<dbReference type="Proteomes" id="UP000196138">
    <property type="component" value="Chromosome"/>
</dbReference>
<keyword evidence="2" id="KW-1133">Transmembrane helix</keyword>